<dbReference type="GO" id="GO:0003857">
    <property type="term" value="F:(3S)-3-hydroxyacyl-CoA dehydrogenase (NAD+) activity"/>
    <property type="evidence" value="ECO:0007669"/>
    <property type="project" value="UniProtKB-EC"/>
</dbReference>
<evidence type="ECO:0000256" key="1">
    <source>
        <dbReference type="ARBA" id="ARBA00023002"/>
    </source>
</evidence>
<dbReference type="SUPFAM" id="SSF48179">
    <property type="entry name" value="6-phosphogluconate dehydrogenase C-terminal domain-like"/>
    <property type="match status" value="2"/>
</dbReference>
<protein>
    <submittedName>
        <fullName evidence="4">3-hydroxybutyryl-coa dehydrogenase</fullName>
        <ecNumber evidence="4">1.1.1.157</ecNumber>
        <ecNumber evidence="4">1.1.1.35</ecNumber>
    </submittedName>
</protein>
<dbReference type="EMBL" id="LNQE01000423">
    <property type="protein sequence ID" value="KUG26685.1"/>
    <property type="molecule type" value="Genomic_DNA"/>
</dbReference>
<dbReference type="EC" id="1.1.1.35" evidence="4"/>
<proteinExistence type="predicted"/>
<name>A0A0W8G0P0_9ZZZZ</name>
<dbReference type="AlphaFoldDB" id="A0A0W8G0P0"/>
<keyword evidence="1 4" id="KW-0560">Oxidoreductase</keyword>
<dbReference type="Gene3D" id="3.40.50.720">
    <property type="entry name" value="NAD(P)-binding Rossmann-like Domain"/>
    <property type="match status" value="1"/>
</dbReference>
<evidence type="ECO:0000259" key="3">
    <source>
        <dbReference type="Pfam" id="PF02737"/>
    </source>
</evidence>
<dbReference type="FunFam" id="3.40.50.720:FF:000009">
    <property type="entry name" value="Fatty oxidation complex, alpha subunit"/>
    <property type="match status" value="1"/>
</dbReference>
<dbReference type="GO" id="GO:0008691">
    <property type="term" value="F:3-hydroxybutyryl-CoA dehydrogenase activity"/>
    <property type="evidence" value="ECO:0007669"/>
    <property type="project" value="UniProtKB-EC"/>
</dbReference>
<evidence type="ECO:0000259" key="2">
    <source>
        <dbReference type="Pfam" id="PF00725"/>
    </source>
</evidence>
<dbReference type="Pfam" id="PF00725">
    <property type="entry name" value="3HCDH"/>
    <property type="match status" value="2"/>
</dbReference>
<dbReference type="Pfam" id="PF02737">
    <property type="entry name" value="3HCDH_N"/>
    <property type="match status" value="1"/>
</dbReference>
<reference evidence="4" key="1">
    <citation type="journal article" date="2015" name="Proc. Natl. Acad. Sci. U.S.A.">
        <title>Networks of energetic and metabolic interactions define dynamics in microbial communities.</title>
        <authorList>
            <person name="Embree M."/>
            <person name="Liu J.K."/>
            <person name="Al-Bassam M.M."/>
            <person name="Zengler K."/>
        </authorList>
    </citation>
    <scope>NUCLEOTIDE SEQUENCE</scope>
</reference>
<comment type="caution">
    <text evidence="4">The sequence shown here is derived from an EMBL/GenBank/DDBJ whole genome shotgun (WGS) entry which is preliminary data.</text>
</comment>
<dbReference type="InterPro" id="IPR008927">
    <property type="entry name" value="6-PGluconate_DH-like_C_sf"/>
</dbReference>
<dbReference type="SUPFAM" id="SSF51735">
    <property type="entry name" value="NAD(P)-binding Rossmann-fold domains"/>
    <property type="match status" value="1"/>
</dbReference>
<evidence type="ECO:0000313" key="4">
    <source>
        <dbReference type="EMBL" id="KUG26685.1"/>
    </source>
</evidence>
<dbReference type="InterPro" id="IPR006176">
    <property type="entry name" value="3-OHacyl-CoA_DH_NAD-bd"/>
</dbReference>
<dbReference type="InterPro" id="IPR006180">
    <property type="entry name" value="3-OHacyl-CoA_DH_CS"/>
</dbReference>
<sequence length="417" mass="47420">MDKNEIFLNNSILISFFFFYQKCYDMNEINSKIKVGVLGAGTMGTGIAQVAATYGHNVYVYDNNETALRNSKEKLKTIFSRLVEKEKISEIESTRILNRIHHSEFIGVTEDCEIIIEAIVEILESKQEVFRKLEKTFSDKAILATNTSSLSVTSIASACKKPERVIGVHFFNPAPVLPLVEIIPGLTTSQSVINETQELINAWGKTTVVARDTPGFIVNRVARPFYGEALRIYEEGIADFSTIDWALKEFGNFKMGPFELMDLIGNDVNYEVTKTIFEQFYYDPRFKPSYTQKLLVDAKHFGKKSGKGFYDYSDNTENPQPLKDSKLGKEIFNRVLSMLINEAADAVFMNVASVKDIDLAMTKGVNYPKGLCEWADEIGIDVVVERLQTLYEVYGEDRYRVNPLLKRMKKDGKKFYE</sequence>
<accession>A0A0W8G0P0</accession>
<dbReference type="GO" id="GO:0070403">
    <property type="term" value="F:NAD+ binding"/>
    <property type="evidence" value="ECO:0007669"/>
    <property type="project" value="InterPro"/>
</dbReference>
<dbReference type="PANTHER" id="PTHR48075:SF5">
    <property type="entry name" value="3-HYDROXYBUTYRYL-COA DEHYDROGENASE"/>
    <property type="match status" value="1"/>
</dbReference>
<dbReference type="EC" id="1.1.1.157" evidence="4"/>
<feature type="domain" description="3-hydroxyacyl-CoA dehydrogenase C-terminal" evidence="2">
    <location>
        <begin position="331"/>
        <end position="413"/>
    </location>
</feature>
<dbReference type="InterPro" id="IPR036291">
    <property type="entry name" value="NAD(P)-bd_dom_sf"/>
</dbReference>
<gene>
    <name evidence="4" type="ORF">ASZ90_003479</name>
</gene>
<organism evidence="4">
    <name type="scientific">hydrocarbon metagenome</name>
    <dbReference type="NCBI Taxonomy" id="938273"/>
    <lineage>
        <taxon>unclassified sequences</taxon>
        <taxon>metagenomes</taxon>
        <taxon>ecological metagenomes</taxon>
    </lineage>
</organism>
<dbReference type="GO" id="GO:0006631">
    <property type="term" value="P:fatty acid metabolic process"/>
    <property type="evidence" value="ECO:0007669"/>
    <property type="project" value="InterPro"/>
</dbReference>
<feature type="domain" description="3-hydroxyacyl-CoA dehydrogenase C-terminal" evidence="2">
    <location>
        <begin position="215"/>
        <end position="312"/>
    </location>
</feature>
<dbReference type="Gene3D" id="1.10.1040.50">
    <property type="match status" value="1"/>
</dbReference>
<feature type="domain" description="3-hydroxyacyl-CoA dehydrogenase NAD binding" evidence="3">
    <location>
        <begin position="34"/>
        <end position="212"/>
    </location>
</feature>
<dbReference type="InterPro" id="IPR006108">
    <property type="entry name" value="3HC_DH_C"/>
</dbReference>
<dbReference type="PROSITE" id="PS00067">
    <property type="entry name" value="3HCDH"/>
    <property type="match status" value="1"/>
</dbReference>
<dbReference type="PANTHER" id="PTHR48075">
    <property type="entry name" value="3-HYDROXYACYL-COA DEHYDROGENASE FAMILY PROTEIN"/>
    <property type="match status" value="1"/>
</dbReference>